<dbReference type="EMBL" id="CP073084">
    <property type="protein sequence ID" value="QUE55212.1"/>
    <property type="molecule type" value="Genomic_DNA"/>
</dbReference>
<keyword evidence="2" id="KW-0175">Coiled coil</keyword>
<feature type="coiled-coil region" evidence="2">
    <location>
        <begin position="5"/>
        <end position="39"/>
    </location>
</feature>
<dbReference type="PROSITE" id="PS51756">
    <property type="entry name" value="LXG"/>
    <property type="match status" value="1"/>
</dbReference>
<evidence type="ECO:0000313" key="5">
    <source>
        <dbReference type="Proteomes" id="UP000677616"/>
    </source>
</evidence>
<proteinExistence type="inferred from homology"/>
<dbReference type="RefSeq" id="WP_212572769.1">
    <property type="nucleotide sequence ID" value="NZ_CP073084.1"/>
</dbReference>
<evidence type="ECO:0000259" key="3">
    <source>
        <dbReference type="PROSITE" id="PS51756"/>
    </source>
</evidence>
<reference evidence="4 5" key="1">
    <citation type="submission" date="2021-04" db="EMBL/GenBank/DDBJ databases">
        <title>Complete genome sequence of a novel Streptococcus species.</title>
        <authorList>
            <person name="Teng J.L.L."/>
        </authorList>
    </citation>
    <scope>NUCLEOTIDE SEQUENCE [LARGE SCALE GENOMIC DNA]</scope>
    <source>
        <strain evidence="4 5">HKU75</strain>
    </source>
</reference>
<feature type="domain" description="LXG" evidence="3">
    <location>
        <begin position="1"/>
        <end position="230"/>
    </location>
</feature>
<comment type="similarity">
    <text evidence="1">In the N-terminal section; belongs to the LXG family.</text>
</comment>
<dbReference type="Proteomes" id="UP000677616">
    <property type="component" value="Chromosome"/>
</dbReference>
<dbReference type="InterPro" id="IPR006829">
    <property type="entry name" value="LXG_dom"/>
</dbReference>
<dbReference type="Pfam" id="PF04740">
    <property type="entry name" value="LXG"/>
    <property type="match status" value="1"/>
</dbReference>
<organism evidence="4 5">
    <name type="scientific">Streptococcus oriscaviae</name>
    <dbReference type="NCBI Taxonomy" id="2781599"/>
    <lineage>
        <taxon>Bacteria</taxon>
        <taxon>Bacillati</taxon>
        <taxon>Bacillota</taxon>
        <taxon>Bacilli</taxon>
        <taxon>Lactobacillales</taxon>
        <taxon>Streptococcaceae</taxon>
        <taxon>Streptococcus</taxon>
    </lineage>
</organism>
<protein>
    <recommendedName>
        <fullName evidence="3">LXG domain-containing protein</fullName>
    </recommendedName>
</protein>
<accession>A0ABX7YNH1</accession>
<evidence type="ECO:0000313" key="4">
    <source>
        <dbReference type="EMBL" id="QUE55212.1"/>
    </source>
</evidence>
<sequence>MRIDMSEVKGQKAALEAQLTSLRSQLAAAKQSLQAAQSSSALKGQVKEAIDAKIGNHQLPLLTNYENALTLLASSYDELITRFQSITGETSDSAIINTDYLSELKSKAAGILTDSQMINSDANRIYSSISDIIPLSSPSLSAMTTAKSELDRLLDKLIADMSAFNSLKADNALADLFSSQNHQLGRLGQAVSSGYQHDSAIAFFQDTAFRKTVEEVSHVLSHGGSGKQLTSALAKEILGSRYSGRISDADLAHFRNLDKKSQEEYVKFIRSPFEAQINAMTLAELEDKYGHLIQGEKSFRNTGYGRVLTGELTPEQYNYIIGRYEYLVARGDMGKAELDRLETMFANLRPEDKAKLDAMTLSELTDKYIYVMLPRNSLDIPYILDSKAGRAKKDYLYHRFEELMAQELIDWRDPQYMEKLNAYVNKTGLDPRTGLEASDDVKLVAKHYGWVKASSTTATSIIGAFIDFSEITGNVRTPSVSAYTNAEVADIINRRGYSVDDFLYLTNADSVLSAKQTAIVRDIRLQVGLPDSGTRMAKVIPTKYVEGIVQPNSRHNTVSGFVSVDSHSASLKTLEEVFEGNRLDYKNTPYNLQTDETYSKINFTLDSRMRLDIPLQEPKVGEYPFTGRGFTGSQNIVLPEYELRKGANYHFQHGDTIGVYDGKSGNLVKQYIYDGKQKQWLLQ</sequence>
<keyword evidence="5" id="KW-1185">Reference proteome</keyword>
<gene>
    <name evidence="4" type="ORF">INT76_04885</name>
</gene>
<evidence type="ECO:0000256" key="1">
    <source>
        <dbReference type="ARBA" id="ARBA00034117"/>
    </source>
</evidence>
<name>A0ABX7YNH1_9STRE</name>
<evidence type="ECO:0000256" key="2">
    <source>
        <dbReference type="SAM" id="Coils"/>
    </source>
</evidence>